<reference evidence="1" key="2">
    <citation type="journal article" date="2015" name="Data Brief">
        <title>Shoot transcriptome of the giant reed, Arundo donax.</title>
        <authorList>
            <person name="Barrero R.A."/>
            <person name="Guerrero F.D."/>
            <person name="Moolhuijzen P."/>
            <person name="Goolsby J.A."/>
            <person name="Tidwell J."/>
            <person name="Bellgard S.E."/>
            <person name="Bellgard M.I."/>
        </authorList>
    </citation>
    <scope>NUCLEOTIDE SEQUENCE</scope>
    <source>
        <tissue evidence="1">Shoot tissue taken approximately 20 cm above the soil surface</tissue>
    </source>
</reference>
<reference evidence="1" key="1">
    <citation type="submission" date="2014-09" db="EMBL/GenBank/DDBJ databases">
        <authorList>
            <person name="Magalhaes I.L.F."/>
            <person name="Oliveira U."/>
            <person name="Santos F.R."/>
            <person name="Vidigal T.H.D.A."/>
            <person name="Brescovit A.D."/>
            <person name="Santos A.J."/>
        </authorList>
    </citation>
    <scope>NUCLEOTIDE SEQUENCE</scope>
    <source>
        <tissue evidence="1">Shoot tissue taken approximately 20 cm above the soil surface</tissue>
    </source>
</reference>
<sequence>MCISSDLYRPIENRRPRSIATVSSYSTRNATQ</sequence>
<dbReference type="EMBL" id="GBRH01173557">
    <property type="protein sequence ID" value="JAE24339.1"/>
    <property type="molecule type" value="Transcribed_RNA"/>
</dbReference>
<name>A0A0A9GLP1_ARUDO</name>
<proteinExistence type="predicted"/>
<accession>A0A0A9GLP1</accession>
<protein>
    <submittedName>
        <fullName evidence="1">Uncharacterized protein</fullName>
    </submittedName>
</protein>
<dbReference type="AlphaFoldDB" id="A0A0A9GLP1"/>
<organism evidence="1">
    <name type="scientific">Arundo donax</name>
    <name type="common">Giant reed</name>
    <name type="synonym">Donax arundinaceus</name>
    <dbReference type="NCBI Taxonomy" id="35708"/>
    <lineage>
        <taxon>Eukaryota</taxon>
        <taxon>Viridiplantae</taxon>
        <taxon>Streptophyta</taxon>
        <taxon>Embryophyta</taxon>
        <taxon>Tracheophyta</taxon>
        <taxon>Spermatophyta</taxon>
        <taxon>Magnoliopsida</taxon>
        <taxon>Liliopsida</taxon>
        <taxon>Poales</taxon>
        <taxon>Poaceae</taxon>
        <taxon>PACMAD clade</taxon>
        <taxon>Arundinoideae</taxon>
        <taxon>Arundineae</taxon>
        <taxon>Arundo</taxon>
    </lineage>
</organism>
<evidence type="ECO:0000313" key="1">
    <source>
        <dbReference type="EMBL" id="JAE24339.1"/>
    </source>
</evidence>